<evidence type="ECO:0000313" key="1">
    <source>
        <dbReference type="Proteomes" id="UP000887540"/>
    </source>
</evidence>
<accession>A0A914EKX0</accession>
<proteinExistence type="predicted"/>
<sequence>MDGTEAISCCLNGVCGAGYVCSLGNLCCRRGDGTGNDLFGANNGFGTGNGGISGVTTSTASTTLFTTATSATTATMTTTTTTVNPLNCNGCDSRNINVNPSQGGGVSAGMLQPGNQNGCQTTTVTCHCQGQNTMCSIEVNNDPASVVTVGPPCDVTLTLTCSNGQWISQFGAVTSITCVGIIDEKWI</sequence>
<reference evidence="2" key="1">
    <citation type="submission" date="2022-11" db="UniProtKB">
        <authorList>
            <consortium name="WormBaseParasite"/>
        </authorList>
    </citation>
    <scope>IDENTIFICATION</scope>
</reference>
<dbReference type="Proteomes" id="UP000887540">
    <property type="component" value="Unplaced"/>
</dbReference>
<dbReference type="WBParaSite" id="ACRNAN_scaffold8900.g22501.t1">
    <property type="protein sequence ID" value="ACRNAN_scaffold8900.g22501.t1"/>
    <property type="gene ID" value="ACRNAN_scaffold8900.g22501"/>
</dbReference>
<keyword evidence="1" id="KW-1185">Reference proteome</keyword>
<evidence type="ECO:0000313" key="2">
    <source>
        <dbReference type="WBParaSite" id="ACRNAN_scaffold8900.g22501.t1"/>
    </source>
</evidence>
<dbReference type="AlphaFoldDB" id="A0A914EKX0"/>
<protein>
    <submittedName>
        <fullName evidence="2">C6 domain-containing protein</fullName>
    </submittedName>
</protein>
<name>A0A914EKX0_9BILA</name>
<organism evidence="1 2">
    <name type="scientific">Acrobeloides nanus</name>
    <dbReference type="NCBI Taxonomy" id="290746"/>
    <lineage>
        <taxon>Eukaryota</taxon>
        <taxon>Metazoa</taxon>
        <taxon>Ecdysozoa</taxon>
        <taxon>Nematoda</taxon>
        <taxon>Chromadorea</taxon>
        <taxon>Rhabditida</taxon>
        <taxon>Tylenchina</taxon>
        <taxon>Cephalobomorpha</taxon>
        <taxon>Cephaloboidea</taxon>
        <taxon>Cephalobidae</taxon>
        <taxon>Acrobeloides</taxon>
    </lineage>
</organism>